<evidence type="ECO:0000259" key="2">
    <source>
        <dbReference type="Pfam" id="PF23156"/>
    </source>
</evidence>
<dbReference type="AlphaFoldDB" id="A0A1S3YAT0"/>
<dbReference type="InterPro" id="IPR055482">
    <property type="entry name" value="DUF7054"/>
</dbReference>
<organism evidence="3">
    <name type="scientific">Nicotiana tabacum</name>
    <name type="common">Common tobacco</name>
    <dbReference type="NCBI Taxonomy" id="4097"/>
    <lineage>
        <taxon>Eukaryota</taxon>
        <taxon>Viridiplantae</taxon>
        <taxon>Streptophyta</taxon>
        <taxon>Embryophyta</taxon>
        <taxon>Tracheophyta</taxon>
        <taxon>Spermatophyta</taxon>
        <taxon>Magnoliopsida</taxon>
        <taxon>eudicotyledons</taxon>
        <taxon>Gunneridae</taxon>
        <taxon>Pentapetalae</taxon>
        <taxon>asterids</taxon>
        <taxon>lamiids</taxon>
        <taxon>Solanales</taxon>
        <taxon>Solanaceae</taxon>
        <taxon>Nicotianoideae</taxon>
        <taxon>Nicotianeae</taxon>
        <taxon>Nicotiana</taxon>
    </lineage>
</organism>
<feature type="compositionally biased region" description="Polar residues" evidence="1">
    <location>
        <begin position="22"/>
        <end position="36"/>
    </location>
</feature>
<dbReference type="RefSeq" id="XP_016449214.1">
    <property type="nucleotide sequence ID" value="XM_016593728.1"/>
</dbReference>
<evidence type="ECO:0000313" key="3">
    <source>
        <dbReference type="RefSeq" id="XP_016449214.1"/>
    </source>
</evidence>
<evidence type="ECO:0000256" key="1">
    <source>
        <dbReference type="SAM" id="MobiDB-lite"/>
    </source>
</evidence>
<dbReference type="OrthoDB" id="651546at2759"/>
<gene>
    <name evidence="3" type="primary">LOC107774237</name>
</gene>
<proteinExistence type="predicted"/>
<feature type="region of interest" description="Disordered" evidence="1">
    <location>
        <begin position="21"/>
        <end position="40"/>
    </location>
</feature>
<feature type="domain" description="DUF7054" evidence="2">
    <location>
        <begin position="73"/>
        <end position="157"/>
    </location>
</feature>
<dbReference type="PANTHER" id="PTHR33270:SF7">
    <property type="entry name" value="SNRNP25 UBIQUITIN-LIKE DOMAIN-CONTAINING PROTEIN"/>
    <property type="match status" value="1"/>
</dbReference>
<dbReference type="Pfam" id="PF23156">
    <property type="entry name" value="DUF7054"/>
    <property type="match status" value="1"/>
</dbReference>
<name>A0A1S3YAT0_TOBAC</name>
<reference evidence="3" key="1">
    <citation type="submission" date="2025-08" db="UniProtKB">
        <authorList>
            <consortium name="RefSeq"/>
        </authorList>
    </citation>
    <scope>IDENTIFICATION</scope>
</reference>
<dbReference type="InterPro" id="IPR040358">
    <property type="entry name" value="At4g22758-like"/>
</dbReference>
<dbReference type="PANTHER" id="PTHR33270">
    <property type="entry name" value="BNAC05G50380D PROTEIN"/>
    <property type="match status" value="1"/>
</dbReference>
<dbReference type="PaxDb" id="4097-A0A1S3YAT0"/>
<protein>
    <submittedName>
        <fullName evidence="3">Uncharacterized protein At4g22758-like</fullName>
    </submittedName>
</protein>
<accession>A0A1S3YAT0</accession>
<sequence>MIYSINRIIYISSIHRLRKKMTSSPSPVNRRATTAHGSRAAPRLAVAHTNPAVIDVQAGNVTTASSAREKQHKLTKLLLSVNIQNSLGPVHVVISPENTLGDLIRAAIEIYVKEKRRPLLITNDPRCYELHYSQFSLESLKTEEKVLNLGSRTFFLCPKPSTAVKAKATPTSPLRLTKLMDFLL</sequence>
<dbReference type="KEGG" id="nta:107774237"/>
<dbReference type="STRING" id="4097.A0A1S3YAT0"/>